<evidence type="ECO:0000313" key="2">
    <source>
        <dbReference type="Proteomes" id="UP000829364"/>
    </source>
</evidence>
<name>A0A9Q8QKA6_9HYPO</name>
<dbReference type="KEGG" id="ptkz:JDV02_007309"/>
<dbReference type="RefSeq" id="XP_047844789.1">
    <property type="nucleotide sequence ID" value="XM_047988791.1"/>
</dbReference>
<sequence>MEPVPVERLGMYMEDAFTVSDTSAIERLREFSNLQELSMDQVSIYSPSDTGPEIHPGRLCRLLPPMLRKLRIMYVYRGMGKDIQVLRNLEWMK</sequence>
<keyword evidence="2" id="KW-1185">Reference proteome</keyword>
<dbReference type="AlphaFoldDB" id="A0A9Q8QKA6"/>
<evidence type="ECO:0000313" key="1">
    <source>
        <dbReference type="EMBL" id="UNI21308.1"/>
    </source>
</evidence>
<dbReference type="Proteomes" id="UP000829364">
    <property type="component" value="Chromosome 6"/>
</dbReference>
<dbReference type="GeneID" id="72069257"/>
<reference evidence="1" key="1">
    <citation type="submission" date="2021-11" db="EMBL/GenBank/DDBJ databases">
        <title>Purpureocillium_takamizusanense_genome.</title>
        <authorList>
            <person name="Nguyen N.-H."/>
        </authorList>
    </citation>
    <scope>NUCLEOTIDE SEQUENCE</scope>
    <source>
        <strain evidence="1">PT3</strain>
    </source>
</reference>
<dbReference type="OrthoDB" id="2520703at2759"/>
<proteinExistence type="predicted"/>
<dbReference type="EMBL" id="CP086359">
    <property type="protein sequence ID" value="UNI21308.1"/>
    <property type="molecule type" value="Genomic_DNA"/>
</dbReference>
<gene>
    <name evidence="1" type="ORF">JDV02_007309</name>
</gene>
<protein>
    <submittedName>
        <fullName evidence="1">Uncharacterized protein</fullName>
    </submittedName>
</protein>
<organism evidence="1 2">
    <name type="scientific">Purpureocillium takamizusanense</name>
    <dbReference type="NCBI Taxonomy" id="2060973"/>
    <lineage>
        <taxon>Eukaryota</taxon>
        <taxon>Fungi</taxon>
        <taxon>Dikarya</taxon>
        <taxon>Ascomycota</taxon>
        <taxon>Pezizomycotina</taxon>
        <taxon>Sordariomycetes</taxon>
        <taxon>Hypocreomycetidae</taxon>
        <taxon>Hypocreales</taxon>
        <taxon>Ophiocordycipitaceae</taxon>
        <taxon>Purpureocillium</taxon>
    </lineage>
</organism>
<accession>A0A9Q8QKA6</accession>